<comment type="subcellular location">
    <subcellularLocation>
        <location evidence="1">Cell membrane</location>
        <topology evidence="1">Multi-pass membrane protein</topology>
    </subcellularLocation>
</comment>
<keyword evidence="3 6" id="KW-0812">Transmembrane</keyword>
<feature type="transmembrane region" description="Helical" evidence="6">
    <location>
        <begin position="254"/>
        <end position="278"/>
    </location>
</feature>
<feature type="transmembrane region" description="Helical" evidence="6">
    <location>
        <begin position="183"/>
        <end position="208"/>
    </location>
</feature>
<gene>
    <name evidence="7" type="ORF">CLV71_120126</name>
</gene>
<comment type="caution">
    <text evidence="7">The sequence shown here is derived from an EMBL/GenBank/DDBJ whole genome shotgun (WGS) entry which is preliminary data.</text>
</comment>
<evidence type="ECO:0000313" key="8">
    <source>
        <dbReference type="Proteomes" id="UP000294927"/>
    </source>
</evidence>
<keyword evidence="8" id="KW-1185">Reference proteome</keyword>
<feature type="transmembrane region" description="Helical" evidence="6">
    <location>
        <begin position="37"/>
        <end position="62"/>
    </location>
</feature>
<dbReference type="GO" id="GO:0005886">
    <property type="term" value="C:plasma membrane"/>
    <property type="evidence" value="ECO:0007669"/>
    <property type="project" value="UniProtKB-SubCell"/>
</dbReference>
<proteinExistence type="predicted"/>
<evidence type="ECO:0000313" key="7">
    <source>
        <dbReference type="EMBL" id="TDV41436.1"/>
    </source>
</evidence>
<dbReference type="Proteomes" id="UP000294927">
    <property type="component" value="Unassembled WGS sequence"/>
</dbReference>
<evidence type="ECO:0000256" key="4">
    <source>
        <dbReference type="ARBA" id="ARBA00022989"/>
    </source>
</evidence>
<name>A0A4R7V1Y7_9PSEU</name>
<sequence>MAESFLTRQRHARPWLDHLLRAGEAFTERYGNHYAAAITYFSVLSLFPLLMIAFAVAGFVLVGNHALLTEMKNGITEAVPSGLGETLNKVVDQAVESRGTVGVLGLLAALYSGLGWMSNLRDALTAQWGLEHQDRPFLKTTLKDLLSLFGLGLALAVSFGLSAAGTGLGEWLLGLVGLDDDAWALFLLNVGSIVLALAANWLVFLWVLTRLPREKVGVRSAIRGAVAAAVGFEILKQVFTIYLRSVVDSPSGQLFGPIIGLLLFANFVSRFLLFITAWTATARENMLPATPEPPPPAVISPRMVIRKGPSARDAAGLLGVGALVGLLWGNRKRPPRA</sequence>
<accession>A0A4R7V1Y7</accession>
<evidence type="ECO:0000256" key="3">
    <source>
        <dbReference type="ARBA" id="ARBA00022692"/>
    </source>
</evidence>
<dbReference type="EMBL" id="SOCP01000020">
    <property type="protein sequence ID" value="TDV41436.1"/>
    <property type="molecule type" value="Genomic_DNA"/>
</dbReference>
<evidence type="ECO:0000256" key="5">
    <source>
        <dbReference type="ARBA" id="ARBA00023136"/>
    </source>
</evidence>
<dbReference type="Pfam" id="PF03631">
    <property type="entry name" value="Virul_fac_BrkB"/>
    <property type="match status" value="1"/>
</dbReference>
<dbReference type="NCBIfam" id="TIGR00765">
    <property type="entry name" value="yihY_not_rbn"/>
    <property type="match status" value="1"/>
</dbReference>
<dbReference type="RefSeq" id="WP_243867169.1">
    <property type="nucleotide sequence ID" value="NZ_SOCP01000020.1"/>
</dbReference>
<dbReference type="PANTHER" id="PTHR30213">
    <property type="entry name" value="INNER MEMBRANE PROTEIN YHJD"/>
    <property type="match status" value="1"/>
</dbReference>
<dbReference type="PANTHER" id="PTHR30213:SF1">
    <property type="entry name" value="INNER MEMBRANE PROTEIN YHJD"/>
    <property type="match status" value="1"/>
</dbReference>
<evidence type="ECO:0000256" key="6">
    <source>
        <dbReference type="SAM" id="Phobius"/>
    </source>
</evidence>
<dbReference type="NCBIfam" id="TIGR00766">
    <property type="entry name" value="inner membrane protein YhjD"/>
    <property type="match status" value="1"/>
</dbReference>
<keyword evidence="5 6" id="KW-0472">Membrane</keyword>
<dbReference type="AlphaFoldDB" id="A0A4R7V1Y7"/>
<feature type="transmembrane region" description="Helical" evidence="6">
    <location>
        <begin position="145"/>
        <end position="163"/>
    </location>
</feature>
<evidence type="ECO:0000256" key="2">
    <source>
        <dbReference type="ARBA" id="ARBA00022475"/>
    </source>
</evidence>
<protein>
    <submittedName>
        <fullName evidence="7">Membrane protein</fullName>
    </submittedName>
</protein>
<dbReference type="InterPro" id="IPR005274">
    <property type="entry name" value="IM_pro_YhjD"/>
</dbReference>
<dbReference type="InterPro" id="IPR017039">
    <property type="entry name" value="Virul_fac_BrkB"/>
</dbReference>
<keyword evidence="4 6" id="KW-1133">Transmembrane helix</keyword>
<feature type="transmembrane region" description="Helical" evidence="6">
    <location>
        <begin position="220"/>
        <end position="242"/>
    </location>
</feature>
<reference evidence="7 8" key="1">
    <citation type="submission" date="2019-03" db="EMBL/GenBank/DDBJ databases">
        <title>Genomic Encyclopedia of Archaeal and Bacterial Type Strains, Phase II (KMG-II): from individual species to whole genera.</title>
        <authorList>
            <person name="Goeker M."/>
        </authorList>
    </citation>
    <scope>NUCLEOTIDE SEQUENCE [LARGE SCALE GENOMIC DNA]</scope>
    <source>
        <strain evidence="7 8">DSM 45499</strain>
    </source>
</reference>
<organism evidence="7 8">
    <name type="scientific">Actinophytocola oryzae</name>
    <dbReference type="NCBI Taxonomy" id="502181"/>
    <lineage>
        <taxon>Bacteria</taxon>
        <taxon>Bacillati</taxon>
        <taxon>Actinomycetota</taxon>
        <taxon>Actinomycetes</taxon>
        <taxon>Pseudonocardiales</taxon>
        <taxon>Pseudonocardiaceae</taxon>
    </lineage>
</organism>
<evidence type="ECO:0000256" key="1">
    <source>
        <dbReference type="ARBA" id="ARBA00004651"/>
    </source>
</evidence>
<keyword evidence="2" id="KW-1003">Cell membrane</keyword>